<dbReference type="NCBIfam" id="NF002162">
    <property type="entry name" value="PRK00994.1"/>
    <property type="match status" value="1"/>
</dbReference>
<dbReference type="Gene3D" id="6.10.140.120">
    <property type="match status" value="1"/>
</dbReference>
<dbReference type="AlphaFoldDB" id="A0A0F9GHZ9"/>
<evidence type="ECO:0008006" key="2">
    <source>
        <dbReference type="Google" id="ProtNLM"/>
    </source>
</evidence>
<dbReference type="EMBL" id="LAZR01020078">
    <property type="protein sequence ID" value="KKL90186.1"/>
    <property type="molecule type" value="Genomic_DNA"/>
</dbReference>
<organism evidence="1">
    <name type="scientific">marine sediment metagenome</name>
    <dbReference type="NCBI Taxonomy" id="412755"/>
    <lineage>
        <taxon>unclassified sequences</taxon>
        <taxon>metagenomes</taxon>
        <taxon>ecological metagenomes</taxon>
    </lineage>
</organism>
<name>A0A0F9GHZ9_9ZZZZ</name>
<proteinExistence type="predicted"/>
<dbReference type="InterPro" id="IPR036080">
    <property type="entry name" value="MTD_sf"/>
</dbReference>
<comment type="caution">
    <text evidence="1">The sequence shown here is derived from an EMBL/GenBank/DDBJ whole genome shotgun (WGS) entry which is preliminary data.</text>
</comment>
<dbReference type="GO" id="GO:0008901">
    <property type="term" value="F:ferredoxin hydrogenase activity"/>
    <property type="evidence" value="ECO:0007669"/>
    <property type="project" value="InterPro"/>
</dbReference>
<evidence type="ECO:0000313" key="1">
    <source>
        <dbReference type="EMBL" id="KKL90186.1"/>
    </source>
</evidence>
<accession>A0A0F9GHZ9</accession>
<dbReference type="Pfam" id="PF01993">
    <property type="entry name" value="MTD"/>
    <property type="match status" value="1"/>
</dbReference>
<protein>
    <recommendedName>
        <fullName evidence="2">Methylenetetrahydromethanopterin dehydrogenase</fullName>
    </recommendedName>
</protein>
<dbReference type="GO" id="GO:0015948">
    <property type="term" value="P:methanogenesis"/>
    <property type="evidence" value="ECO:0007669"/>
    <property type="project" value="InterPro"/>
</dbReference>
<reference evidence="1" key="1">
    <citation type="journal article" date="2015" name="Nature">
        <title>Complex archaea that bridge the gap between prokaryotes and eukaryotes.</title>
        <authorList>
            <person name="Spang A."/>
            <person name="Saw J.H."/>
            <person name="Jorgensen S.L."/>
            <person name="Zaremba-Niedzwiedzka K."/>
            <person name="Martijn J."/>
            <person name="Lind A.E."/>
            <person name="van Eijk R."/>
            <person name="Schleper C."/>
            <person name="Guy L."/>
            <person name="Ettema T.J."/>
        </authorList>
    </citation>
    <scope>NUCLEOTIDE SEQUENCE</scope>
</reference>
<gene>
    <name evidence="1" type="ORF">LCGC14_1907210</name>
</gene>
<sequence length="279" mass="30697">MNDDKILKIGILKNGTIGSSLLLAFLIDERAEAKRIEVVEVTSGAKMHPPEICTKTMKKLLEFSPDLIIMSSPNAALAGPKAAREIVGNIPTIIISDSPAKKAVDEIKEKNMGYILVNCDSMIGARRPFLDPVEMSIYNSDLLKVLAITGALQAITEELNKVIMDMLENRTPTLPQIIIDSAIASEFAQFSNPYAKVKAIAAFELATSVSKLTGKACFQLKEKSDYMPLLAAAHEMMRTASIMCDEAREIEKSNDTVIRKPHNSKQQLLTKKGLYDKEE</sequence>
<dbReference type="Gene3D" id="3.40.50.10830">
    <property type="entry name" value="F420-dependent methylenetetrahydromethanopterin dehydrogenase (MTD)"/>
    <property type="match status" value="1"/>
</dbReference>
<dbReference type="SUPFAM" id="SSF102324">
    <property type="entry name" value="F420-dependent methylenetetrahydromethanopterin dehydrogenase (MTD)"/>
    <property type="match status" value="1"/>
</dbReference>
<dbReference type="InterPro" id="IPR002844">
    <property type="entry name" value="MTD"/>
</dbReference>